<sequence>MGDSNHSFSAARQDHDPGSSQQGRAGGGPATAATAGSGVEELVRRARGGDRRALELLLRRIRPEVLRRCARFLPYRQDAQEACRQALARVASGIERCADDSRFTTWLYTVVSNSARQTYRSMKQRAAVAPAEAGRAPCQRDPRTTSVIAGSRVELLDVLDQLERERPGLVAPLVLRDLCQMDYSEIAAELRVAPNTVKARVQQGRNLVRRSLAMT</sequence>
<dbReference type="Pfam" id="PF04542">
    <property type="entry name" value="Sigma70_r2"/>
    <property type="match status" value="1"/>
</dbReference>
<comment type="similarity">
    <text evidence="1">Belongs to the sigma-70 factor family. ECF subfamily.</text>
</comment>
<dbReference type="Proteomes" id="UP001500908">
    <property type="component" value="Unassembled WGS sequence"/>
</dbReference>
<dbReference type="InterPro" id="IPR036388">
    <property type="entry name" value="WH-like_DNA-bd_sf"/>
</dbReference>
<gene>
    <name evidence="8" type="ORF">GCM10022402_21970</name>
</gene>
<evidence type="ECO:0000256" key="5">
    <source>
        <dbReference type="SAM" id="MobiDB-lite"/>
    </source>
</evidence>
<dbReference type="Pfam" id="PF08281">
    <property type="entry name" value="Sigma70_r4_2"/>
    <property type="match status" value="1"/>
</dbReference>
<reference evidence="9" key="1">
    <citation type="journal article" date="2019" name="Int. J. Syst. Evol. Microbiol.">
        <title>The Global Catalogue of Microorganisms (GCM) 10K type strain sequencing project: providing services to taxonomists for standard genome sequencing and annotation.</title>
        <authorList>
            <consortium name="The Broad Institute Genomics Platform"/>
            <consortium name="The Broad Institute Genome Sequencing Center for Infectious Disease"/>
            <person name="Wu L."/>
            <person name="Ma J."/>
        </authorList>
    </citation>
    <scope>NUCLEOTIDE SEQUENCE [LARGE SCALE GENOMIC DNA]</scope>
    <source>
        <strain evidence="9">JCM 17137</strain>
    </source>
</reference>
<dbReference type="Gene3D" id="1.10.1740.10">
    <property type="match status" value="1"/>
</dbReference>
<comment type="caution">
    <text evidence="8">The sequence shown here is derived from an EMBL/GenBank/DDBJ whole genome shotgun (WGS) entry which is preliminary data.</text>
</comment>
<evidence type="ECO:0000256" key="4">
    <source>
        <dbReference type="ARBA" id="ARBA00023163"/>
    </source>
</evidence>
<dbReference type="InterPro" id="IPR013325">
    <property type="entry name" value="RNA_pol_sigma_r2"/>
</dbReference>
<evidence type="ECO:0000313" key="8">
    <source>
        <dbReference type="EMBL" id="GAA3741812.1"/>
    </source>
</evidence>
<dbReference type="EMBL" id="BAABDD010000008">
    <property type="protein sequence ID" value="GAA3741812.1"/>
    <property type="molecule type" value="Genomic_DNA"/>
</dbReference>
<dbReference type="RefSeq" id="WP_344970503.1">
    <property type="nucleotide sequence ID" value="NZ_BAABDD010000008.1"/>
</dbReference>
<evidence type="ECO:0000256" key="2">
    <source>
        <dbReference type="ARBA" id="ARBA00023015"/>
    </source>
</evidence>
<dbReference type="InterPro" id="IPR013324">
    <property type="entry name" value="RNA_pol_sigma_r3/r4-like"/>
</dbReference>
<evidence type="ECO:0000259" key="7">
    <source>
        <dbReference type="Pfam" id="PF08281"/>
    </source>
</evidence>
<organism evidence="8 9">
    <name type="scientific">Salinactinospora qingdaonensis</name>
    <dbReference type="NCBI Taxonomy" id="702744"/>
    <lineage>
        <taxon>Bacteria</taxon>
        <taxon>Bacillati</taxon>
        <taxon>Actinomycetota</taxon>
        <taxon>Actinomycetes</taxon>
        <taxon>Streptosporangiales</taxon>
        <taxon>Nocardiopsidaceae</taxon>
        <taxon>Salinactinospora</taxon>
    </lineage>
</organism>
<dbReference type="SUPFAM" id="SSF88946">
    <property type="entry name" value="Sigma2 domain of RNA polymerase sigma factors"/>
    <property type="match status" value="1"/>
</dbReference>
<dbReference type="Gene3D" id="1.10.10.10">
    <property type="entry name" value="Winged helix-like DNA-binding domain superfamily/Winged helix DNA-binding domain"/>
    <property type="match status" value="1"/>
</dbReference>
<dbReference type="SUPFAM" id="SSF88659">
    <property type="entry name" value="Sigma3 and sigma4 domains of RNA polymerase sigma factors"/>
    <property type="match status" value="1"/>
</dbReference>
<keyword evidence="3" id="KW-0731">Sigma factor</keyword>
<feature type="compositionally biased region" description="Polar residues" evidence="5">
    <location>
        <begin position="1"/>
        <end position="10"/>
    </location>
</feature>
<keyword evidence="2" id="KW-0805">Transcription regulation</keyword>
<keyword evidence="4" id="KW-0804">Transcription</keyword>
<proteinExistence type="inferred from homology"/>
<dbReference type="NCBIfam" id="TIGR02937">
    <property type="entry name" value="sigma70-ECF"/>
    <property type="match status" value="1"/>
</dbReference>
<feature type="domain" description="RNA polymerase sigma-70 region 2" evidence="6">
    <location>
        <begin position="57"/>
        <end position="121"/>
    </location>
</feature>
<dbReference type="InterPro" id="IPR014284">
    <property type="entry name" value="RNA_pol_sigma-70_dom"/>
</dbReference>
<protein>
    <recommendedName>
        <fullName evidence="10">RNA polymerase sigma-70 factor, ECF subfamily</fullName>
    </recommendedName>
</protein>
<dbReference type="InterPro" id="IPR039425">
    <property type="entry name" value="RNA_pol_sigma-70-like"/>
</dbReference>
<evidence type="ECO:0000256" key="1">
    <source>
        <dbReference type="ARBA" id="ARBA00010641"/>
    </source>
</evidence>
<dbReference type="PANTHER" id="PTHR43133">
    <property type="entry name" value="RNA POLYMERASE ECF-TYPE SIGMA FACTO"/>
    <property type="match status" value="1"/>
</dbReference>
<dbReference type="InterPro" id="IPR013249">
    <property type="entry name" value="RNA_pol_sigma70_r4_t2"/>
</dbReference>
<feature type="domain" description="RNA polymerase sigma factor 70 region 4 type 2" evidence="7">
    <location>
        <begin position="172"/>
        <end position="205"/>
    </location>
</feature>
<dbReference type="InterPro" id="IPR007627">
    <property type="entry name" value="RNA_pol_sigma70_r2"/>
</dbReference>
<name>A0ABP7FKP7_9ACTN</name>
<evidence type="ECO:0008006" key="10">
    <source>
        <dbReference type="Google" id="ProtNLM"/>
    </source>
</evidence>
<dbReference type="PANTHER" id="PTHR43133:SF53">
    <property type="entry name" value="ECF RNA POLYMERASE SIGMA-E FACTOR"/>
    <property type="match status" value="1"/>
</dbReference>
<evidence type="ECO:0000313" key="9">
    <source>
        <dbReference type="Proteomes" id="UP001500908"/>
    </source>
</evidence>
<keyword evidence="9" id="KW-1185">Reference proteome</keyword>
<evidence type="ECO:0000259" key="6">
    <source>
        <dbReference type="Pfam" id="PF04542"/>
    </source>
</evidence>
<accession>A0ABP7FKP7</accession>
<feature type="region of interest" description="Disordered" evidence="5">
    <location>
        <begin position="1"/>
        <end position="39"/>
    </location>
</feature>
<evidence type="ECO:0000256" key="3">
    <source>
        <dbReference type="ARBA" id="ARBA00023082"/>
    </source>
</evidence>